<keyword evidence="7 11" id="KW-0808">Transferase</keyword>
<dbReference type="VEuPathDB" id="FungiDB:MGL_3438"/>
<evidence type="ECO:0000256" key="1">
    <source>
        <dbReference type="ARBA" id="ARBA00004496"/>
    </source>
</evidence>
<dbReference type="RefSeq" id="XP_001729403.1">
    <property type="nucleotide sequence ID" value="XM_001729351.1"/>
</dbReference>
<comment type="catalytic activity">
    <reaction evidence="10 11">
        <text>uridine(44) in tRNA(Ser) + S-adenosyl-L-methionine = 2'-O-methyluridine(44) in tRNA(Ser) + S-adenosyl-L-homocysteine + H(+)</text>
        <dbReference type="Rhea" id="RHEA:43100"/>
        <dbReference type="Rhea" id="RHEA-COMP:10339"/>
        <dbReference type="Rhea" id="RHEA-COMP:10340"/>
        <dbReference type="ChEBI" id="CHEBI:15378"/>
        <dbReference type="ChEBI" id="CHEBI:57856"/>
        <dbReference type="ChEBI" id="CHEBI:59789"/>
        <dbReference type="ChEBI" id="CHEBI:65315"/>
        <dbReference type="ChEBI" id="CHEBI:74478"/>
        <dbReference type="EC" id="2.1.1.211"/>
    </reaction>
</comment>
<keyword evidence="13" id="KW-1185">Reference proteome</keyword>
<dbReference type="InterPro" id="IPR011671">
    <property type="entry name" value="tRNA_uracil_MeTrfase"/>
</dbReference>
<evidence type="ECO:0000256" key="11">
    <source>
        <dbReference type="RuleBase" id="RU368004"/>
    </source>
</evidence>
<comment type="similarity">
    <text evidence="2 11">Belongs to the TRM44 family.</text>
</comment>
<dbReference type="STRING" id="425265.A8Q994"/>
<evidence type="ECO:0000256" key="8">
    <source>
        <dbReference type="ARBA" id="ARBA00022691"/>
    </source>
</evidence>
<dbReference type="GO" id="GO:0005737">
    <property type="term" value="C:cytoplasm"/>
    <property type="evidence" value="ECO:0007669"/>
    <property type="project" value="UniProtKB-SubCell"/>
</dbReference>
<proteinExistence type="inferred from homology"/>
<dbReference type="InParanoid" id="A8Q994"/>
<evidence type="ECO:0000256" key="9">
    <source>
        <dbReference type="ARBA" id="ARBA00022694"/>
    </source>
</evidence>
<evidence type="ECO:0000256" key="4">
    <source>
        <dbReference type="ARBA" id="ARBA00017788"/>
    </source>
</evidence>
<evidence type="ECO:0000256" key="2">
    <source>
        <dbReference type="ARBA" id="ARBA00009056"/>
    </source>
</evidence>
<dbReference type="PANTHER" id="PTHR21210">
    <property type="entry name" value="TRNA (URACIL-O(2)-)-METHYLTRANSFERASE-RELATED"/>
    <property type="match status" value="1"/>
</dbReference>
<keyword evidence="9 11" id="KW-0819">tRNA processing</keyword>
<evidence type="ECO:0000313" key="12">
    <source>
        <dbReference type="EMBL" id="EDP42189.1"/>
    </source>
</evidence>
<dbReference type="GO" id="GO:0141101">
    <property type="term" value="F:tRNA(Ser) (uridine(44)-2'-O-)-methyltransferase activity"/>
    <property type="evidence" value="ECO:0007669"/>
    <property type="project" value="UniProtKB-EC"/>
</dbReference>
<evidence type="ECO:0000256" key="5">
    <source>
        <dbReference type="ARBA" id="ARBA00022490"/>
    </source>
</evidence>
<comment type="function">
    <text evidence="11">Adenosyl-L-methionine (AdoMet)-dependent tRNA (uracil-O(2)-)-methyltransferase.</text>
</comment>
<dbReference type="PANTHER" id="PTHR21210:SF0">
    <property type="entry name" value="TRNA (URACIL-O(2)-)-METHYLTRANSFERASE-RELATED"/>
    <property type="match status" value="1"/>
</dbReference>
<evidence type="ECO:0000256" key="7">
    <source>
        <dbReference type="ARBA" id="ARBA00022679"/>
    </source>
</evidence>
<dbReference type="Pfam" id="PF07757">
    <property type="entry name" value="AdoMet_MTase"/>
    <property type="match status" value="2"/>
</dbReference>
<dbReference type="EMBL" id="AAYY01000013">
    <property type="protein sequence ID" value="EDP42189.1"/>
    <property type="molecule type" value="Genomic_DNA"/>
</dbReference>
<dbReference type="AlphaFoldDB" id="A8Q994"/>
<reference evidence="12 13" key="1">
    <citation type="journal article" date="2007" name="Proc. Natl. Acad. Sci. U.S.A.">
        <title>Dandruff-associated Malassezia genomes reveal convergent and divergent virulence traits shared with plant and human fungal pathogens.</title>
        <authorList>
            <person name="Xu J."/>
            <person name="Saunders C.W."/>
            <person name="Hu P."/>
            <person name="Grant R.A."/>
            <person name="Boekhout T."/>
            <person name="Kuramae E.E."/>
            <person name="Kronstad J.W."/>
            <person name="Deangelis Y.M."/>
            <person name="Reeder N.L."/>
            <person name="Johnstone K.R."/>
            <person name="Leland M."/>
            <person name="Fieno A.M."/>
            <person name="Begley W.M."/>
            <person name="Sun Y."/>
            <person name="Lacey M.P."/>
            <person name="Chaudhary T."/>
            <person name="Keough T."/>
            <person name="Chu L."/>
            <person name="Sears R."/>
            <person name="Yuan B."/>
            <person name="Dawson T.L.Jr."/>
        </authorList>
    </citation>
    <scope>NUCLEOTIDE SEQUENCE [LARGE SCALE GENOMIC DNA]</scope>
    <source>
        <strain evidence="13">ATCC MYA-4612 / CBS 7966</strain>
    </source>
</reference>
<evidence type="ECO:0000313" key="13">
    <source>
        <dbReference type="Proteomes" id="UP000008837"/>
    </source>
</evidence>
<dbReference type="EC" id="2.1.1.211" evidence="3 11"/>
<dbReference type="GO" id="GO:0030488">
    <property type="term" value="P:tRNA methylation"/>
    <property type="evidence" value="ECO:0007669"/>
    <property type="project" value="UniProtKB-UniRule"/>
</dbReference>
<evidence type="ECO:0000256" key="3">
    <source>
        <dbReference type="ARBA" id="ARBA00012795"/>
    </source>
</evidence>
<accession>A8Q994</accession>
<evidence type="ECO:0000256" key="6">
    <source>
        <dbReference type="ARBA" id="ARBA00022603"/>
    </source>
</evidence>
<keyword evidence="8 11" id="KW-0949">S-adenosyl-L-methionine</keyword>
<organism evidence="12 13">
    <name type="scientific">Malassezia globosa (strain ATCC MYA-4612 / CBS 7966)</name>
    <name type="common">Dandruff-associated fungus</name>
    <dbReference type="NCBI Taxonomy" id="425265"/>
    <lineage>
        <taxon>Eukaryota</taxon>
        <taxon>Fungi</taxon>
        <taxon>Dikarya</taxon>
        <taxon>Basidiomycota</taxon>
        <taxon>Ustilaginomycotina</taxon>
        <taxon>Malasseziomycetes</taxon>
        <taxon>Malasseziales</taxon>
        <taxon>Malasseziaceae</taxon>
        <taxon>Malassezia</taxon>
    </lineage>
</organism>
<keyword evidence="5 11" id="KW-0963">Cytoplasm</keyword>
<protein>
    <recommendedName>
        <fullName evidence="4 11">tRNA (uracil-O(2)-)-methyltransferase</fullName>
        <ecNumber evidence="3 11">2.1.1.211</ecNumber>
    </recommendedName>
</protein>
<dbReference type="OrthoDB" id="10047021at2759"/>
<keyword evidence="6 11" id="KW-0489">Methyltransferase</keyword>
<dbReference type="GeneID" id="5853710"/>
<evidence type="ECO:0000256" key="10">
    <source>
        <dbReference type="ARBA" id="ARBA00047957"/>
    </source>
</evidence>
<dbReference type="Proteomes" id="UP000008837">
    <property type="component" value="Unassembled WGS sequence"/>
</dbReference>
<sequence length="563" mass="62933">MVTTTNTDTVSASLPNSARSLFSPSWCTQDSTAHTGPWAWTPIIAAPAYFSYDNWLATMHAWIEHPERNSSTILRGEIWASETCSCHDVHNELDDDGDALHTTLQSRCIRRLLPRRTRLDRGMLQECAIYTCAPNHGLVVYTTLRPSDPADERPNPNFFSQATSDDLCAEAADVPYYHPAVRGVAFHYIPAHDSENLGENTSVTSQGTVRIDFALFPAEPHPISPSSRLGRTALSLLRMMHQHAYGHATSYVKRVIHDMLVPRDAYQDLYVTLRSKYAHTLIGTWAEVTDPRKHVFEDLGIAAWLILLWRDMFPACEPVSEPRHQLRCADVWGQPPGGFVDIGCGNGLLVHILTCEGYVGSGWDARARKSWHNYKQQGTVLLEARLELLHSEQLPTTAWIPAGAFLIGNHADELTPWIPFLAASTPACSGFVNIPCCAWTLEGSPFTPTNQTLSENDIASWFRVPPASLPKPSMPTAPVKAPSSSYSWTDRLAHSRWFIERTIMPSDCLSTSHKTSHSKHLAYYVYLVALHLQAGWLFESEALRIPSTKNWAMVGRYRMSEGD</sequence>
<name>A8Q994_MALGO</name>
<dbReference type="FunCoup" id="A8Q994">
    <property type="interactions" value="32"/>
</dbReference>
<comment type="subcellular location">
    <subcellularLocation>
        <location evidence="1 11">Cytoplasm</location>
    </subcellularLocation>
</comment>
<dbReference type="KEGG" id="mgl:MGL_3438"/>
<gene>
    <name evidence="12" type="ORF">MGL_3438</name>
</gene>
<comment type="caution">
    <text evidence="12">The sequence shown here is derived from an EMBL/GenBank/DDBJ whole genome shotgun (WGS) entry which is preliminary data.</text>
</comment>
<dbReference type="OMA" id="IREPNIN"/>